<evidence type="ECO:0000313" key="3">
    <source>
        <dbReference type="EMBL" id="EPY05495.1"/>
    </source>
</evidence>
<dbReference type="Proteomes" id="UP000015344">
    <property type="component" value="Unassembled WGS sequence"/>
</dbReference>
<gene>
    <name evidence="3" type="ORF">PAALTS15_20058</name>
</gene>
<dbReference type="PATRIC" id="fig|1117108.3.peg.4131"/>
<feature type="compositionally biased region" description="Polar residues" evidence="1">
    <location>
        <begin position="81"/>
        <end position="95"/>
    </location>
</feature>
<keyword evidence="2" id="KW-0812">Transmembrane</keyword>
<feature type="region of interest" description="Disordered" evidence="1">
    <location>
        <begin position="36"/>
        <end position="98"/>
    </location>
</feature>
<sequence>MELSNDVHNNANHVHWIVTFIIAAVMLVSSGCAGMEAEKSRSPGGNTKANYADRKVKEQSAPSGTPLPQMGTESNHRTKQNTKQSLSTSQPQALSNPRPLFINQSVSDAVGHLDGVSVAYVLQHKDTAYVALTLDGTGLGTIGSGGKHEQSRIGAPNTAGHMEREANRWPPRFVTSDSPVRTVKQSDKLSDELLHTIDKTVRSQTSGVKHVRISANMDLFNGLTPYVMHAYPGDSLQFAEADIMKLITALCTNNS</sequence>
<protein>
    <submittedName>
        <fullName evidence="3">Uncharacterized protein</fullName>
    </submittedName>
</protein>
<organism evidence="3 4">
    <name type="scientific">Paenibacillus alvei TS-15</name>
    <dbReference type="NCBI Taxonomy" id="1117108"/>
    <lineage>
        <taxon>Bacteria</taxon>
        <taxon>Bacillati</taxon>
        <taxon>Bacillota</taxon>
        <taxon>Bacilli</taxon>
        <taxon>Bacillales</taxon>
        <taxon>Paenibacillaceae</taxon>
        <taxon>Paenibacillus</taxon>
    </lineage>
</organism>
<keyword evidence="2" id="KW-0472">Membrane</keyword>
<dbReference type="eggNOG" id="ENOG502ZTFD">
    <property type="taxonomic scope" value="Bacteria"/>
</dbReference>
<dbReference type="AlphaFoldDB" id="S9U4T3"/>
<comment type="caution">
    <text evidence="3">The sequence shown here is derived from an EMBL/GenBank/DDBJ whole genome shotgun (WGS) entry which is preliminary data.</text>
</comment>
<evidence type="ECO:0000256" key="1">
    <source>
        <dbReference type="SAM" id="MobiDB-lite"/>
    </source>
</evidence>
<feature type="transmembrane region" description="Helical" evidence="2">
    <location>
        <begin position="13"/>
        <end position="33"/>
    </location>
</feature>
<evidence type="ECO:0000313" key="4">
    <source>
        <dbReference type="Proteomes" id="UP000015344"/>
    </source>
</evidence>
<evidence type="ECO:0000256" key="2">
    <source>
        <dbReference type="SAM" id="Phobius"/>
    </source>
</evidence>
<dbReference type="RefSeq" id="WP_021261266.1">
    <property type="nucleotide sequence ID" value="NZ_ATMT01000066.1"/>
</dbReference>
<keyword evidence="2" id="KW-1133">Transmembrane helix</keyword>
<accession>S9U4T3</accession>
<dbReference type="EMBL" id="ATMT01000066">
    <property type="protein sequence ID" value="EPY05495.1"/>
    <property type="molecule type" value="Genomic_DNA"/>
</dbReference>
<proteinExistence type="predicted"/>
<reference evidence="3 4" key="1">
    <citation type="submission" date="2013-05" db="EMBL/GenBank/DDBJ databases">
        <authorList>
            <person name="Strain E.A."/>
            <person name="Brown E."/>
            <person name="Allard M.W."/>
            <person name="Luo Y.L."/>
        </authorList>
    </citation>
    <scope>NUCLEOTIDE SEQUENCE [LARGE SCALE GENOMIC DNA]</scope>
    <source>
        <strain evidence="3 4">TS-15</strain>
    </source>
</reference>
<name>S9U4T3_PAEAL</name>